<keyword evidence="2" id="KW-0472">Membrane</keyword>
<feature type="region of interest" description="Disordered" evidence="1">
    <location>
        <begin position="134"/>
        <end position="175"/>
    </location>
</feature>
<organism evidence="4 5">
    <name type="scientific">Natronolimnohabitans innermongolicus JCM 12255</name>
    <dbReference type="NCBI Taxonomy" id="1227499"/>
    <lineage>
        <taxon>Archaea</taxon>
        <taxon>Methanobacteriati</taxon>
        <taxon>Methanobacteriota</taxon>
        <taxon>Stenosarchaea group</taxon>
        <taxon>Halobacteria</taxon>
        <taxon>Halobacteriales</taxon>
        <taxon>Natrialbaceae</taxon>
        <taxon>Natronolimnohabitans</taxon>
    </lineage>
</organism>
<dbReference type="InterPro" id="IPR018649">
    <property type="entry name" value="SHOCT"/>
</dbReference>
<evidence type="ECO:0000313" key="5">
    <source>
        <dbReference type="Proteomes" id="UP000011602"/>
    </source>
</evidence>
<keyword evidence="2" id="KW-0812">Transmembrane</keyword>
<dbReference type="OrthoDB" id="178074at2157"/>
<dbReference type="EMBL" id="AOHZ01000080">
    <property type="protein sequence ID" value="ELY52018.1"/>
    <property type="molecule type" value="Genomic_DNA"/>
</dbReference>
<evidence type="ECO:0000313" key="4">
    <source>
        <dbReference type="EMBL" id="ELY52018.1"/>
    </source>
</evidence>
<dbReference type="PATRIC" id="fig|1227499.3.peg.3422"/>
<comment type="caution">
    <text evidence="4">The sequence shown here is derived from an EMBL/GenBank/DDBJ whole genome shotgun (WGS) entry which is preliminary data.</text>
</comment>
<evidence type="ECO:0000256" key="2">
    <source>
        <dbReference type="SAM" id="Phobius"/>
    </source>
</evidence>
<keyword evidence="2" id="KW-1133">Transmembrane helix</keyword>
<name>L9WUM6_9EURY</name>
<gene>
    <name evidence="4" type="ORF">C493_16696</name>
</gene>
<sequence length="175" mass="19349">MDDDAAARLRENAMEITTMAVTGLWLALLFLPVGTGLWLPVMLVGYLVVIPIVALLYGDDADRAEWWDDWSGSSADEREREEPATAGAEPAANSESAGASTPGDALETLRERYAAGELTDEQFERKLERLLETETLEDAEQWHRQRGAANDGGREADTGPVVDLSRDTETERERR</sequence>
<protein>
    <recommendedName>
        <fullName evidence="3">SHOCT domain-containing protein</fullName>
    </recommendedName>
</protein>
<feature type="region of interest" description="Disordered" evidence="1">
    <location>
        <begin position="70"/>
        <end position="117"/>
    </location>
</feature>
<evidence type="ECO:0000259" key="3">
    <source>
        <dbReference type="Pfam" id="PF09851"/>
    </source>
</evidence>
<dbReference type="STRING" id="1227499.C493_16696"/>
<dbReference type="RefSeq" id="WP_007260601.1">
    <property type="nucleotide sequence ID" value="NZ_AOHZ01000080.1"/>
</dbReference>
<evidence type="ECO:0000256" key="1">
    <source>
        <dbReference type="SAM" id="MobiDB-lite"/>
    </source>
</evidence>
<dbReference type="Proteomes" id="UP000011602">
    <property type="component" value="Unassembled WGS sequence"/>
</dbReference>
<proteinExistence type="predicted"/>
<keyword evidence="5" id="KW-1185">Reference proteome</keyword>
<dbReference type="AlphaFoldDB" id="L9WUM6"/>
<feature type="transmembrane region" description="Helical" evidence="2">
    <location>
        <begin position="37"/>
        <end position="57"/>
    </location>
</feature>
<feature type="compositionally biased region" description="Basic and acidic residues" evidence="1">
    <location>
        <begin position="164"/>
        <end position="175"/>
    </location>
</feature>
<feature type="transmembrane region" description="Helical" evidence="2">
    <location>
        <begin position="12"/>
        <end position="31"/>
    </location>
</feature>
<dbReference type="eggNOG" id="arCOG03912">
    <property type="taxonomic scope" value="Archaea"/>
</dbReference>
<feature type="domain" description="SHOCT" evidence="3">
    <location>
        <begin position="104"/>
        <end position="131"/>
    </location>
</feature>
<dbReference type="Pfam" id="PF09851">
    <property type="entry name" value="SHOCT"/>
    <property type="match status" value="1"/>
</dbReference>
<accession>L9WUM6</accession>
<reference evidence="4 5" key="1">
    <citation type="journal article" date="2014" name="PLoS Genet.">
        <title>Phylogenetically driven sequencing of extremely halophilic archaea reveals strategies for static and dynamic osmo-response.</title>
        <authorList>
            <person name="Becker E.A."/>
            <person name="Seitzer P.M."/>
            <person name="Tritt A."/>
            <person name="Larsen D."/>
            <person name="Krusor M."/>
            <person name="Yao A.I."/>
            <person name="Wu D."/>
            <person name="Madern D."/>
            <person name="Eisen J.A."/>
            <person name="Darling A.E."/>
            <person name="Facciotti M.T."/>
        </authorList>
    </citation>
    <scope>NUCLEOTIDE SEQUENCE [LARGE SCALE GENOMIC DNA]</scope>
    <source>
        <strain evidence="4 5">JCM 12255</strain>
    </source>
</reference>